<dbReference type="Proteomes" id="UP001454086">
    <property type="component" value="Unassembled WGS sequence"/>
</dbReference>
<protein>
    <submittedName>
        <fullName evidence="2">DUF4194 domain-containing protein</fullName>
    </submittedName>
</protein>
<dbReference type="InterPro" id="IPR025449">
    <property type="entry name" value="JetB"/>
</dbReference>
<evidence type="ECO:0000313" key="2">
    <source>
        <dbReference type="EMBL" id="MEQ2426910.1"/>
    </source>
</evidence>
<feature type="region of interest" description="Disordered" evidence="1">
    <location>
        <begin position="213"/>
        <end position="268"/>
    </location>
</feature>
<gene>
    <name evidence="2" type="ORF">WMQ36_18210</name>
</gene>
<dbReference type="Pfam" id="PF13835">
    <property type="entry name" value="DUF4194"/>
    <property type="match status" value="1"/>
</dbReference>
<organism evidence="2 3">
    <name type="scientific">Enterocloster hominis</name>
    <name type="common">ex Hitch et al. 2024</name>
    <dbReference type="NCBI Taxonomy" id="1917870"/>
    <lineage>
        <taxon>Bacteria</taxon>
        <taxon>Bacillati</taxon>
        <taxon>Bacillota</taxon>
        <taxon>Clostridia</taxon>
        <taxon>Lachnospirales</taxon>
        <taxon>Lachnospiraceae</taxon>
        <taxon>Enterocloster</taxon>
    </lineage>
</organism>
<evidence type="ECO:0000256" key="1">
    <source>
        <dbReference type="SAM" id="MobiDB-lite"/>
    </source>
</evidence>
<keyword evidence="3" id="KW-1185">Reference proteome</keyword>
<feature type="compositionally biased region" description="Acidic residues" evidence="1">
    <location>
        <begin position="231"/>
        <end position="246"/>
    </location>
</feature>
<reference evidence="2 3" key="1">
    <citation type="submission" date="2024-03" db="EMBL/GenBank/DDBJ databases">
        <title>Human intestinal bacterial collection.</title>
        <authorList>
            <person name="Pauvert C."/>
            <person name="Hitch T.C.A."/>
            <person name="Clavel T."/>
        </authorList>
    </citation>
    <scope>NUCLEOTIDE SEQUENCE [LARGE SCALE GENOMIC DNA]</scope>
    <source>
        <strain evidence="2 3">CLA-SR-H021</strain>
    </source>
</reference>
<dbReference type="EMBL" id="JBBMFM010000079">
    <property type="protein sequence ID" value="MEQ2426910.1"/>
    <property type="molecule type" value="Genomic_DNA"/>
</dbReference>
<comment type="caution">
    <text evidence="2">The sequence shown here is derived from an EMBL/GenBank/DDBJ whole genome shotgun (WGS) entry which is preliminary data.</text>
</comment>
<name>A0ABV1D949_9FIRM</name>
<feature type="compositionally biased region" description="Acidic residues" evidence="1">
    <location>
        <begin position="256"/>
        <end position="268"/>
    </location>
</feature>
<proteinExistence type="predicted"/>
<accession>A0ABV1D949</accession>
<evidence type="ECO:0000313" key="3">
    <source>
        <dbReference type="Proteomes" id="UP001454086"/>
    </source>
</evidence>
<dbReference type="RefSeq" id="WP_349118439.1">
    <property type="nucleotide sequence ID" value="NZ_JBBMFM010000079.1"/>
</dbReference>
<sequence length="268" mass="30683">MALEEGIAYYDTLLQEEQARLTASIRLLLHQTFILEHKFDRRSGRFQYNPDFRDCNKHLEFIRSYFAVSGIEVMENTQTGIIYIQGGNLMGDKLPKLATLYLLVLKLIYDEQMESVSTSVNVYTTLREIHEKLGNYRLFKKQPSPTDIRRAVTLLKKYQILEPLDLLEDLNSESRMIIYPCINVVLMGDDARQLLAFFDESAEDEGVQVKADLDEVDRERLVQPPGLDNRGDEDDGTDEYGSDEYESVGTEPGGNEPDENEPDGNEPD</sequence>